<feature type="compositionally biased region" description="Polar residues" evidence="6">
    <location>
        <begin position="27"/>
        <end position="52"/>
    </location>
</feature>
<feature type="domain" description="Cation efflux protein transmembrane" evidence="8">
    <location>
        <begin position="163"/>
        <end position="353"/>
    </location>
</feature>
<dbReference type="Gene3D" id="1.20.1510.10">
    <property type="entry name" value="Cation efflux protein transmembrane domain"/>
    <property type="match status" value="1"/>
</dbReference>
<dbReference type="InterPro" id="IPR036837">
    <property type="entry name" value="Cation_efflux_CTD_sf"/>
</dbReference>
<keyword evidence="11" id="KW-1185">Reference proteome</keyword>
<dbReference type="GO" id="GO:0008324">
    <property type="term" value="F:monoatomic cation transmembrane transporter activity"/>
    <property type="evidence" value="ECO:0007669"/>
    <property type="project" value="InterPro"/>
</dbReference>
<dbReference type="GO" id="GO:0030003">
    <property type="term" value="P:intracellular monoatomic cation homeostasis"/>
    <property type="evidence" value="ECO:0007669"/>
    <property type="project" value="UniProtKB-ARBA"/>
</dbReference>
<dbReference type="GO" id="GO:0098771">
    <property type="term" value="P:inorganic ion homeostasis"/>
    <property type="evidence" value="ECO:0007669"/>
    <property type="project" value="UniProtKB-ARBA"/>
</dbReference>
<evidence type="ECO:0000259" key="8">
    <source>
        <dbReference type="Pfam" id="PF01545"/>
    </source>
</evidence>
<dbReference type="AlphaFoldDB" id="A0A1L9SER3"/>
<evidence type="ECO:0000256" key="7">
    <source>
        <dbReference type="SAM" id="Phobius"/>
    </source>
</evidence>
<evidence type="ECO:0000256" key="2">
    <source>
        <dbReference type="ARBA" id="ARBA00022448"/>
    </source>
</evidence>
<dbReference type="InterPro" id="IPR002524">
    <property type="entry name" value="Cation_efflux"/>
</dbReference>
<keyword evidence="4 7" id="KW-1133">Transmembrane helix</keyword>
<dbReference type="Pfam" id="PF01545">
    <property type="entry name" value="Cation_efflux"/>
    <property type="match status" value="1"/>
</dbReference>
<dbReference type="RefSeq" id="XP_022580148.1">
    <property type="nucleotide sequence ID" value="XM_022723287.1"/>
</dbReference>
<dbReference type="InterPro" id="IPR058533">
    <property type="entry name" value="Cation_efflux_TM"/>
</dbReference>
<keyword evidence="5 7" id="KW-0472">Membrane</keyword>
<dbReference type="GO" id="GO:0016020">
    <property type="term" value="C:membrane"/>
    <property type="evidence" value="ECO:0007669"/>
    <property type="project" value="UniProtKB-SubCell"/>
</dbReference>
<dbReference type="VEuPathDB" id="FungiDB:ASPZODRAFT_133495"/>
<dbReference type="InterPro" id="IPR050291">
    <property type="entry name" value="CDF_Transporter"/>
</dbReference>
<evidence type="ECO:0000313" key="10">
    <source>
        <dbReference type="EMBL" id="OJJ45638.1"/>
    </source>
</evidence>
<keyword evidence="3 7" id="KW-0812">Transmembrane</keyword>
<dbReference type="GeneID" id="34609752"/>
<comment type="subcellular location">
    <subcellularLocation>
        <location evidence="1">Membrane</location>
        <topology evidence="1">Multi-pass membrane protein</topology>
    </subcellularLocation>
</comment>
<feature type="transmembrane region" description="Helical" evidence="7">
    <location>
        <begin position="158"/>
        <end position="178"/>
    </location>
</feature>
<name>A0A1L9SER3_9EURO</name>
<feature type="transmembrane region" description="Helical" evidence="7">
    <location>
        <begin position="267"/>
        <end position="286"/>
    </location>
</feature>
<feature type="transmembrane region" description="Helical" evidence="7">
    <location>
        <begin position="227"/>
        <end position="247"/>
    </location>
</feature>
<organism evidence="10 11">
    <name type="scientific">Penicilliopsis zonata CBS 506.65</name>
    <dbReference type="NCBI Taxonomy" id="1073090"/>
    <lineage>
        <taxon>Eukaryota</taxon>
        <taxon>Fungi</taxon>
        <taxon>Dikarya</taxon>
        <taxon>Ascomycota</taxon>
        <taxon>Pezizomycotina</taxon>
        <taxon>Eurotiomycetes</taxon>
        <taxon>Eurotiomycetidae</taxon>
        <taxon>Eurotiales</taxon>
        <taxon>Aspergillaceae</taxon>
        <taxon>Penicilliopsis</taxon>
    </lineage>
</organism>
<gene>
    <name evidence="10" type="ORF">ASPZODRAFT_133495</name>
</gene>
<dbReference type="NCBIfam" id="TIGR01297">
    <property type="entry name" value="CDF"/>
    <property type="match status" value="1"/>
</dbReference>
<accession>A0A1L9SER3</accession>
<dbReference type="Proteomes" id="UP000184188">
    <property type="component" value="Unassembled WGS sequence"/>
</dbReference>
<dbReference type="OrthoDB" id="78296at2759"/>
<evidence type="ECO:0000313" key="11">
    <source>
        <dbReference type="Proteomes" id="UP000184188"/>
    </source>
</evidence>
<evidence type="ECO:0000256" key="1">
    <source>
        <dbReference type="ARBA" id="ARBA00004141"/>
    </source>
</evidence>
<dbReference type="FunFam" id="1.20.1510.10:FF:000005">
    <property type="entry name" value="Putative Cation diffusion facilitator 1"/>
    <property type="match status" value="1"/>
</dbReference>
<sequence length="449" mass="50000">MGDESIRHSISMHPHPFHLHPHRPDTPSKTTTSLGLNEATSTAIEATDNATQHRVIPGSDEEGQLPPRYSMDNDPFQLASKLKTPQEIEKIEANTSRKRTGVCNPIAMAPGQAAQSTKRLQGFYQSQNETIERMLKPVEEHVRAARELNSNNQLKYRIAVWGSFVANVLLCVLQVYAAASSGSLSLFTTMADAVFDPMSNLTLLLSNKAVNRVDPRKFPAGKARIETAGNICFCFLMTSVSFILIAFSGRELSEGRSADTDTFHLPSILAVVVAFSTKFALFAYCWALRNQVSQIRILWEDHRNDLLINGFGILTSVGGSKLRWWIDPMGAILLSVLISCLWLRTAYGEFQLLIGVTADIHMQQLITYIAMTHSPLITAIDTVRAYTSGPRLVVEVDIVMDPEATLRATHDVAEELQMKLESLPDVERAYVHVDYETTHKPEHSLKKEL</sequence>
<dbReference type="SUPFAM" id="SSF161111">
    <property type="entry name" value="Cation efflux protein transmembrane domain-like"/>
    <property type="match status" value="1"/>
</dbReference>
<evidence type="ECO:0000259" key="9">
    <source>
        <dbReference type="Pfam" id="PF16916"/>
    </source>
</evidence>
<evidence type="ECO:0000256" key="4">
    <source>
        <dbReference type="ARBA" id="ARBA00022989"/>
    </source>
</evidence>
<protein>
    <submittedName>
        <fullName evidence="10">Uncharacterized protein</fullName>
    </submittedName>
</protein>
<dbReference type="PANTHER" id="PTHR43840">
    <property type="entry name" value="MITOCHONDRIAL METAL TRANSPORTER 1-RELATED"/>
    <property type="match status" value="1"/>
</dbReference>
<dbReference type="STRING" id="1073090.A0A1L9SER3"/>
<evidence type="ECO:0000256" key="3">
    <source>
        <dbReference type="ARBA" id="ARBA00022692"/>
    </source>
</evidence>
<dbReference type="InterPro" id="IPR027470">
    <property type="entry name" value="Cation_efflux_CTD"/>
</dbReference>
<feature type="domain" description="Cation efflux protein cytoplasmic" evidence="9">
    <location>
        <begin position="369"/>
        <end position="434"/>
    </location>
</feature>
<dbReference type="FunFam" id="3.30.70.1350:FF:000003">
    <property type="entry name" value="Cation diffusion facilitator 1"/>
    <property type="match status" value="1"/>
</dbReference>
<feature type="transmembrane region" description="Helical" evidence="7">
    <location>
        <begin position="184"/>
        <end position="206"/>
    </location>
</feature>
<dbReference type="PANTHER" id="PTHR43840:SF12">
    <property type="entry name" value="CATION DIFFUSION FACILITATOR 1 (AFU_ORTHOLOGUE AFUA_1G14440)"/>
    <property type="match status" value="1"/>
</dbReference>
<evidence type="ECO:0000256" key="6">
    <source>
        <dbReference type="SAM" id="MobiDB-lite"/>
    </source>
</evidence>
<evidence type="ECO:0000256" key="5">
    <source>
        <dbReference type="ARBA" id="ARBA00023136"/>
    </source>
</evidence>
<reference evidence="11" key="1">
    <citation type="journal article" date="2017" name="Genome Biol.">
        <title>Comparative genomics reveals high biological diversity and specific adaptations in the industrially and medically important fungal genus Aspergillus.</title>
        <authorList>
            <person name="de Vries R.P."/>
            <person name="Riley R."/>
            <person name="Wiebenga A."/>
            <person name="Aguilar-Osorio G."/>
            <person name="Amillis S."/>
            <person name="Uchima C.A."/>
            <person name="Anderluh G."/>
            <person name="Asadollahi M."/>
            <person name="Askin M."/>
            <person name="Barry K."/>
            <person name="Battaglia E."/>
            <person name="Bayram O."/>
            <person name="Benocci T."/>
            <person name="Braus-Stromeyer S.A."/>
            <person name="Caldana C."/>
            <person name="Canovas D."/>
            <person name="Cerqueira G.C."/>
            <person name="Chen F."/>
            <person name="Chen W."/>
            <person name="Choi C."/>
            <person name="Clum A."/>
            <person name="Dos Santos R.A."/>
            <person name="Damasio A.R."/>
            <person name="Diallinas G."/>
            <person name="Emri T."/>
            <person name="Fekete E."/>
            <person name="Flipphi M."/>
            <person name="Freyberg S."/>
            <person name="Gallo A."/>
            <person name="Gournas C."/>
            <person name="Habgood R."/>
            <person name="Hainaut M."/>
            <person name="Harispe M.L."/>
            <person name="Henrissat B."/>
            <person name="Hilden K.S."/>
            <person name="Hope R."/>
            <person name="Hossain A."/>
            <person name="Karabika E."/>
            <person name="Karaffa L."/>
            <person name="Karanyi Z."/>
            <person name="Krasevec N."/>
            <person name="Kuo A."/>
            <person name="Kusch H."/>
            <person name="LaButti K."/>
            <person name="Lagendijk E.L."/>
            <person name="Lapidus A."/>
            <person name="Levasseur A."/>
            <person name="Lindquist E."/>
            <person name="Lipzen A."/>
            <person name="Logrieco A.F."/>
            <person name="MacCabe A."/>
            <person name="Maekelae M.R."/>
            <person name="Malavazi I."/>
            <person name="Melin P."/>
            <person name="Meyer V."/>
            <person name="Mielnichuk N."/>
            <person name="Miskei M."/>
            <person name="Molnar A.P."/>
            <person name="Mule G."/>
            <person name="Ngan C.Y."/>
            <person name="Orejas M."/>
            <person name="Orosz E."/>
            <person name="Ouedraogo J.P."/>
            <person name="Overkamp K.M."/>
            <person name="Park H.-S."/>
            <person name="Perrone G."/>
            <person name="Piumi F."/>
            <person name="Punt P.J."/>
            <person name="Ram A.F."/>
            <person name="Ramon A."/>
            <person name="Rauscher S."/>
            <person name="Record E."/>
            <person name="Riano-Pachon D.M."/>
            <person name="Robert V."/>
            <person name="Roehrig J."/>
            <person name="Ruller R."/>
            <person name="Salamov A."/>
            <person name="Salih N.S."/>
            <person name="Samson R.A."/>
            <person name="Sandor E."/>
            <person name="Sanguinetti M."/>
            <person name="Schuetze T."/>
            <person name="Sepcic K."/>
            <person name="Shelest E."/>
            <person name="Sherlock G."/>
            <person name="Sophianopoulou V."/>
            <person name="Squina F.M."/>
            <person name="Sun H."/>
            <person name="Susca A."/>
            <person name="Todd R.B."/>
            <person name="Tsang A."/>
            <person name="Unkles S.E."/>
            <person name="van de Wiele N."/>
            <person name="van Rossen-Uffink D."/>
            <person name="Oliveira J.V."/>
            <person name="Vesth T.C."/>
            <person name="Visser J."/>
            <person name="Yu J.-H."/>
            <person name="Zhou M."/>
            <person name="Andersen M.R."/>
            <person name="Archer D.B."/>
            <person name="Baker S.E."/>
            <person name="Benoit I."/>
            <person name="Brakhage A.A."/>
            <person name="Braus G.H."/>
            <person name="Fischer R."/>
            <person name="Frisvad J.C."/>
            <person name="Goldman G.H."/>
            <person name="Houbraken J."/>
            <person name="Oakley B."/>
            <person name="Pocsi I."/>
            <person name="Scazzocchio C."/>
            <person name="Seiboth B."/>
            <person name="vanKuyk P.A."/>
            <person name="Wortman J."/>
            <person name="Dyer P.S."/>
            <person name="Grigoriev I.V."/>
        </authorList>
    </citation>
    <scope>NUCLEOTIDE SEQUENCE [LARGE SCALE GENOMIC DNA]</scope>
    <source>
        <strain evidence="11">CBS 506.65</strain>
    </source>
</reference>
<feature type="region of interest" description="Disordered" evidence="6">
    <location>
        <begin position="1"/>
        <end position="66"/>
    </location>
</feature>
<dbReference type="EMBL" id="KV878344">
    <property type="protein sequence ID" value="OJJ45638.1"/>
    <property type="molecule type" value="Genomic_DNA"/>
</dbReference>
<dbReference type="Gene3D" id="3.30.70.1350">
    <property type="entry name" value="Cation efflux protein, cytoplasmic domain"/>
    <property type="match status" value="1"/>
</dbReference>
<dbReference type="Pfam" id="PF16916">
    <property type="entry name" value="ZT_dimer"/>
    <property type="match status" value="1"/>
</dbReference>
<keyword evidence="2" id="KW-0813">Transport</keyword>
<dbReference type="InterPro" id="IPR027469">
    <property type="entry name" value="Cation_efflux_TMD_sf"/>
</dbReference>
<proteinExistence type="predicted"/>
<dbReference type="SUPFAM" id="SSF160240">
    <property type="entry name" value="Cation efflux protein cytoplasmic domain-like"/>
    <property type="match status" value="1"/>
</dbReference>